<comment type="pathway">
    <text evidence="2">Cell wall biogenesis; peptidoglycan biosynthesis.</text>
</comment>
<evidence type="ECO:0000313" key="17">
    <source>
        <dbReference type="EMBL" id="GAF85871.1"/>
    </source>
</evidence>
<dbReference type="InterPro" id="IPR036968">
    <property type="entry name" value="Enolpyruvate_Tfrase_sf"/>
</dbReference>
<comment type="caution">
    <text evidence="17">The sequence shown here is derived from an EMBL/GenBank/DDBJ whole genome shotgun (WGS) entry which is preliminary data.</text>
</comment>
<dbReference type="GO" id="GO:0005737">
    <property type="term" value="C:cytoplasm"/>
    <property type="evidence" value="ECO:0007669"/>
    <property type="project" value="UniProtKB-SubCell"/>
</dbReference>
<evidence type="ECO:0000256" key="9">
    <source>
        <dbReference type="ARBA" id="ARBA00023316"/>
    </source>
</evidence>
<evidence type="ECO:0000256" key="4">
    <source>
        <dbReference type="ARBA" id="ARBA00022618"/>
    </source>
</evidence>
<dbReference type="SUPFAM" id="SSF55205">
    <property type="entry name" value="EPT/RTPC-like"/>
    <property type="match status" value="1"/>
</dbReference>
<organism evidence="17">
    <name type="scientific">marine sediment metagenome</name>
    <dbReference type="NCBI Taxonomy" id="412755"/>
    <lineage>
        <taxon>unclassified sequences</taxon>
        <taxon>metagenomes</taxon>
        <taxon>ecological metagenomes</taxon>
    </lineage>
</organism>
<evidence type="ECO:0000256" key="2">
    <source>
        <dbReference type="ARBA" id="ARBA00004752"/>
    </source>
</evidence>
<evidence type="ECO:0000256" key="15">
    <source>
        <dbReference type="ARBA" id="ARBA00047527"/>
    </source>
</evidence>
<dbReference type="GO" id="GO:0008360">
    <property type="term" value="P:regulation of cell shape"/>
    <property type="evidence" value="ECO:0007669"/>
    <property type="project" value="UniProtKB-KW"/>
</dbReference>
<dbReference type="InterPro" id="IPR050068">
    <property type="entry name" value="MurA_subfamily"/>
</dbReference>
<proteinExistence type="inferred from homology"/>
<protein>
    <recommendedName>
        <fullName evidence="12">UDP-N-acetylglucosamine 1-carboxyvinyltransferase</fullName>
        <ecNumber evidence="11">2.5.1.7</ecNumber>
    </recommendedName>
    <alternativeName>
        <fullName evidence="13">Enoylpyruvate transferase</fullName>
    </alternativeName>
    <alternativeName>
        <fullName evidence="14">UDP-N-acetylglucosamine enolpyruvyl transferase</fullName>
    </alternativeName>
</protein>
<dbReference type="GO" id="GO:0051301">
    <property type="term" value="P:cell division"/>
    <property type="evidence" value="ECO:0007669"/>
    <property type="project" value="UniProtKB-KW"/>
</dbReference>
<gene>
    <name evidence="17" type="ORF">S01H1_30478</name>
</gene>
<comment type="subcellular location">
    <subcellularLocation>
        <location evidence="1">Cytoplasm</location>
    </subcellularLocation>
</comment>
<evidence type="ECO:0000256" key="7">
    <source>
        <dbReference type="ARBA" id="ARBA00022984"/>
    </source>
</evidence>
<keyword evidence="6" id="KW-0133">Cell shape</keyword>
<evidence type="ECO:0000256" key="6">
    <source>
        <dbReference type="ARBA" id="ARBA00022960"/>
    </source>
</evidence>
<sequence length="158" mass="17361">MERFVIQGGRKLKGTIRVKGAKNAALKLLAACLLTDQEWTISNVPQIEDIFRMVELLKGVGVEVKMSLPGVYRVRAKNIQTTHLEPSIAQKLKGSILMAGPLLARQGEAIFPQPGGCVIGQRPRDIFLAGFEAFGAKVKENRCGYRLIAKQLKGTKFV</sequence>
<evidence type="ECO:0000256" key="3">
    <source>
        <dbReference type="ARBA" id="ARBA00022490"/>
    </source>
</evidence>
<comment type="catalytic activity">
    <reaction evidence="15">
        <text>phosphoenolpyruvate + UDP-N-acetyl-alpha-D-glucosamine = UDP-N-acetyl-3-O-(1-carboxyvinyl)-alpha-D-glucosamine + phosphate</text>
        <dbReference type="Rhea" id="RHEA:18681"/>
        <dbReference type="ChEBI" id="CHEBI:43474"/>
        <dbReference type="ChEBI" id="CHEBI:57705"/>
        <dbReference type="ChEBI" id="CHEBI:58702"/>
        <dbReference type="ChEBI" id="CHEBI:68483"/>
        <dbReference type="EC" id="2.5.1.7"/>
    </reaction>
</comment>
<keyword evidence="4" id="KW-0132">Cell division</keyword>
<dbReference type="InterPro" id="IPR001986">
    <property type="entry name" value="Enolpyruvate_Tfrase_dom"/>
</dbReference>
<dbReference type="AlphaFoldDB" id="X0TEY4"/>
<feature type="non-terminal residue" evidence="17">
    <location>
        <position position="158"/>
    </location>
</feature>
<evidence type="ECO:0000256" key="14">
    <source>
        <dbReference type="ARBA" id="ARBA00042842"/>
    </source>
</evidence>
<evidence type="ECO:0000256" key="13">
    <source>
        <dbReference type="ARBA" id="ARBA00042443"/>
    </source>
</evidence>
<keyword evidence="5" id="KW-0808">Transferase</keyword>
<evidence type="ECO:0000259" key="16">
    <source>
        <dbReference type="Pfam" id="PF00275"/>
    </source>
</evidence>
<dbReference type="Gene3D" id="3.65.10.10">
    <property type="entry name" value="Enolpyruvate transferase domain"/>
    <property type="match status" value="1"/>
</dbReference>
<evidence type="ECO:0000256" key="8">
    <source>
        <dbReference type="ARBA" id="ARBA00023306"/>
    </source>
</evidence>
<comment type="similarity">
    <text evidence="10">Belongs to the EPSP synthase family. MurA subfamily.</text>
</comment>
<dbReference type="PANTHER" id="PTHR43783">
    <property type="entry name" value="UDP-N-ACETYLGLUCOSAMINE 1-CARBOXYVINYLTRANSFERASE"/>
    <property type="match status" value="1"/>
</dbReference>
<dbReference type="GO" id="GO:0071555">
    <property type="term" value="P:cell wall organization"/>
    <property type="evidence" value="ECO:0007669"/>
    <property type="project" value="UniProtKB-KW"/>
</dbReference>
<feature type="domain" description="Enolpyruvate transferase" evidence="16">
    <location>
        <begin position="7"/>
        <end position="155"/>
    </location>
</feature>
<keyword evidence="8" id="KW-0131">Cell cycle</keyword>
<evidence type="ECO:0000256" key="1">
    <source>
        <dbReference type="ARBA" id="ARBA00004496"/>
    </source>
</evidence>
<accession>X0TEY4</accession>
<evidence type="ECO:0000256" key="12">
    <source>
        <dbReference type="ARBA" id="ARBA00039754"/>
    </source>
</evidence>
<keyword evidence="7" id="KW-0573">Peptidoglycan synthesis</keyword>
<dbReference type="InterPro" id="IPR013792">
    <property type="entry name" value="RNA3'P_cycl/enolpyr_Trfase_a/b"/>
</dbReference>
<dbReference type="GO" id="GO:0009252">
    <property type="term" value="P:peptidoglycan biosynthetic process"/>
    <property type="evidence" value="ECO:0007669"/>
    <property type="project" value="UniProtKB-KW"/>
</dbReference>
<reference evidence="17" key="1">
    <citation type="journal article" date="2014" name="Front. Microbiol.">
        <title>High frequency of phylogenetically diverse reductive dehalogenase-homologous genes in deep subseafloor sedimentary metagenomes.</title>
        <authorList>
            <person name="Kawai M."/>
            <person name="Futagami T."/>
            <person name="Toyoda A."/>
            <person name="Takaki Y."/>
            <person name="Nishi S."/>
            <person name="Hori S."/>
            <person name="Arai W."/>
            <person name="Tsubouchi T."/>
            <person name="Morono Y."/>
            <person name="Uchiyama I."/>
            <person name="Ito T."/>
            <person name="Fujiyama A."/>
            <person name="Inagaki F."/>
            <person name="Takami H."/>
        </authorList>
    </citation>
    <scope>NUCLEOTIDE SEQUENCE</scope>
    <source>
        <strain evidence="17">Expedition CK06-06</strain>
    </source>
</reference>
<evidence type="ECO:0000256" key="5">
    <source>
        <dbReference type="ARBA" id="ARBA00022679"/>
    </source>
</evidence>
<keyword evidence="3" id="KW-0963">Cytoplasm</keyword>
<name>X0TEY4_9ZZZZ</name>
<dbReference type="PANTHER" id="PTHR43783:SF1">
    <property type="entry name" value="UDP-N-ACETYLGLUCOSAMINE 1-CARBOXYVINYLTRANSFERASE"/>
    <property type="match status" value="1"/>
</dbReference>
<keyword evidence="9" id="KW-0961">Cell wall biogenesis/degradation</keyword>
<evidence type="ECO:0000256" key="11">
    <source>
        <dbReference type="ARBA" id="ARBA00039108"/>
    </source>
</evidence>
<dbReference type="GO" id="GO:0008760">
    <property type="term" value="F:UDP-N-acetylglucosamine 1-carboxyvinyltransferase activity"/>
    <property type="evidence" value="ECO:0007669"/>
    <property type="project" value="UniProtKB-EC"/>
</dbReference>
<dbReference type="EC" id="2.5.1.7" evidence="11"/>
<dbReference type="EMBL" id="BARS01018758">
    <property type="protein sequence ID" value="GAF85871.1"/>
    <property type="molecule type" value="Genomic_DNA"/>
</dbReference>
<dbReference type="Pfam" id="PF00275">
    <property type="entry name" value="EPSP_synthase"/>
    <property type="match status" value="1"/>
</dbReference>
<evidence type="ECO:0000256" key="10">
    <source>
        <dbReference type="ARBA" id="ARBA00038367"/>
    </source>
</evidence>